<proteinExistence type="predicted"/>
<gene>
    <name evidence="1" type="ORF">OXH18_07805</name>
</gene>
<dbReference type="Proteomes" id="UP001163152">
    <property type="component" value="Chromosome"/>
</dbReference>
<reference evidence="1" key="1">
    <citation type="submission" date="2022-12" db="EMBL/GenBank/DDBJ databases">
        <title>Polyphasic identification of a Novel Hot-Spring Cyanobacterium Ocullathermofonsia sinensis gen nov. sp. nov. and Genomic Insights on its Adaptations to the Thermal Habitat.</title>
        <authorList>
            <person name="Daroch M."/>
            <person name="Tang J."/>
            <person name="Jiang Y."/>
        </authorList>
    </citation>
    <scope>NUCLEOTIDE SEQUENCE</scope>
    <source>
        <strain evidence="1">PKUAC-SCTA174</strain>
    </source>
</reference>
<sequence>MAATVKIAQIKIDVKTDGVAPVHVIRTDGKDKGDGEDRRLAIFNFFRIEVVEQRR</sequence>
<dbReference type="RefSeq" id="WP_268611937.1">
    <property type="nucleotide sequence ID" value="NZ_CP113797.1"/>
</dbReference>
<protein>
    <submittedName>
        <fullName evidence="1">Uncharacterized protein</fullName>
    </submittedName>
</protein>
<keyword evidence="2" id="KW-1185">Reference proteome</keyword>
<organism evidence="1 2">
    <name type="scientific">Thermocoleostomius sinensis A174</name>
    <dbReference type="NCBI Taxonomy" id="2016057"/>
    <lineage>
        <taxon>Bacteria</taxon>
        <taxon>Bacillati</taxon>
        <taxon>Cyanobacteriota</taxon>
        <taxon>Cyanophyceae</taxon>
        <taxon>Oculatellales</taxon>
        <taxon>Oculatellaceae</taxon>
        <taxon>Thermocoleostomius</taxon>
    </lineage>
</organism>
<evidence type="ECO:0000313" key="1">
    <source>
        <dbReference type="EMBL" id="WAL61876.1"/>
    </source>
</evidence>
<dbReference type="EMBL" id="CP113797">
    <property type="protein sequence ID" value="WAL61876.1"/>
    <property type="molecule type" value="Genomic_DNA"/>
</dbReference>
<accession>A0A9E9C645</accession>
<dbReference type="KEGG" id="tsin:OXH18_07805"/>
<name>A0A9E9C645_9CYAN</name>
<evidence type="ECO:0000313" key="2">
    <source>
        <dbReference type="Proteomes" id="UP001163152"/>
    </source>
</evidence>
<dbReference type="AlphaFoldDB" id="A0A9E9C645"/>